<evidence type="ECO:0000256" key="5">
    <source>
        <dbReference type="ARBA" id="ARBA00023242"/>
    </source>
</evidence>
<organism evidence="8 9">
    <name type="scientific">Tieghemostelium lacteum</name>
    <name type="common">Slime mold</name>
    <name type="synonym">Dictyostelium lacteum</name>
    <dbReference type="NCBI Taxonomy" id="361077"/>
    <lineage>
        <taxon>Eukaryota</taxon>
        <taxon>Amoebozoa</taxon>
        <taxon>Evosea</taxon>
        <taxon>Eumycetozoa</taxon>
        <taxon>Dictyostelia</taxon>
        <taxon>Dictyosteliales</taxon>
        <taxon>Raperosteliaceae</taxon>
        <taxon>Tieghemostelium</taxon>
    </lineage>
</organism>
<comment type="subcellular location">
    <subcellularLocation>
        <location evidence="1 6">Nucleus</location>
    </subcellularLocation>
</comment>
<dbReference type="GO" id="GO:0070847">
    <property type="term" value="C:core mediator complex"/>
    <property type="evidence" value="ECO:0007669"/>
    <property type="project" value="TreeGrafter"/>
</dbReference>
<dbReference type="Proteomes" id="UP000076078">
    <property type="component" value="Unassembled WGS sequence"/>
</dbReference>
<comment type="similarity">
    <text evidence="2 6">Belongs to the Mediator complex subunit 18 family.</text>
</comment>
<dbReference type="GO" id="GO:0006369">
    <property type="term" value="P:termination of RNA polymerase II transcription"/>
    <property type="evidence" value="ECO:0007669"/>
    <property type="project" value="TreeGrafter"/>
</dbReference>
<feature type="compositionally biased region" description="Polar residues" evidence="7">
    <location>
        <begin position="1"/>
        <end position="10"/>
    </location>
</feature>
<dbReference type="AlphaFoldDB" id="A0A151ZB79"/>
<dbReference type="GO" id="GO:0006357">
    <property type="term" value="P:regulation of transcription by RNA polymerase II"/>
    <property type="evidence" value="ECO:0007669"/>
    <property type="project" value="InterPro"/>
</dbReference>
<dbReference type="GO" id="GO:0016592">
    <property type="term" value="C:mediator complex"/>
    <property type="evidence" value="ECO:0007669"/>
    <property type="project" value="InterPro"/>
</dbReference>
<name>A0A151ZB79_TIELA</name>
<dbReference type="STRING" id="361077.A0A151ZB79"/>
<evidence type="ECO:0000313" key="9">
    <source>
        <dbReference type="Proteomes" id="UP000076078"/>
    </source>
</evidence>
<dbReference type="InterPro" id="IPR019095">
    <property type="entry name" value="Mediator_Med18"/>
</dbReference>
<dbReference type="EMBL" id="LODT01000035">
    <property type="protein sequence ID" value="KYQ91191.1"/>
    <property type="molecule type" value="Genomic_DNA"/>
</dbReference>
<dbReference type="Pfam" id="PF09637">
    <property type="entry name" value="Med18"/>
    <property type="match status" value="1"/>
</dbReference>
<keyword evidence="5 6" id="KW-0539">Nucleus</keyword>
<evidence type="ECO:0000256" key="7">
    <source>
        <dbReference type="SAM" id="MobiDB-lite"/>
    </source>
</evidence>
<dbReference type="OMA" id="ECSLHGI"/>
<gene>
    <name evidence="6" type="primary">MED18</name>
    <name evidence="8" type="ORF">DLAC_08109</name>
</gene>
<comment type="subunit">
    <text evidence="6">Component of the Mediator complex.</text>
</comment>
<accession>A0A151ZB79</accession>
<evidence type="ECO:0000256" key="2">
    <source>
        <dbReference type="ARBA" id="ARBA00009814"/>
    </source>
</evidence>
<feature type="region of interest" description="Disordered" evidence="7">
    <location>
        <begin position="1"/>
        <end position="33"/>
    </location>
</feature>
<protein>
    <recommendedName>
        <fullName evidence="6">Mediator of RNA polymerase II transcription subunit 18</fullName>
    </recommendedName>
    <alternativeName>
        <fullName evidence="6">Mediator complex subunit 18</fullName>
    </alternativeName>
</protein>
<comment type="caution">
    <text evidence="8">The sequence shown here is derived from an EMBL/GenBank/DDBJ whole genome shotgun (WGS) entry which is preliminary data.</text>
</comment>
<dbReference type="PANTHER" id="PTHR13321:SF2">
    <property type="entry name" value="MEDIATOR OF RNA POLYMERASE II TRANSCRIPTION SUBUNIT 18"/>
    <property type="match status" value="1"/>
</dbReference>
<dbReference type="PANTHER" id="PTHR13321">
    <property type="entry name" value="MEDIATOR OF RNA POLYMERASE II TRANSCRIPTION, SUBUNIT 18"/>
    <property type="match status" value="1"/>
</dbReference>
<reference evidence="8 9" key="1">
    <citation type="submission" date="2015-12" db="EMBL/GenBank/DDBJ databases">
        <title>Dictyostelia acquired genes for synthesis and detection of signals that induce cell-type specialization by lateral gene transfer from prokaryotes.</title>
        <authorList>
            <person name="Gloeckner G."/>
            <person name="Schaap P."/>
        </authorList>
    </citation>
    <scope>NUCLEOTIDE SEQUENCE [LARGE SCALE GENOMIC DNA]</scope>
    <source>
        <strain evidence="8 9">TK</strain>
    </source>
</reference>
<evidence type="ECO:0000256" key="1">
    <source>
        <dbReference type="ARBA" id="ARBA00004123"/>
    </source>
</evidence>
<comment type="function">
    <text evidence="6">Component of the Mediator complex, a coactivator involved in the regulated transcription of nearly all RNA polymerase II-dependent genes. Mediator functions as a bridge to convey information from gene-specific regulatory proteins to the basal RNA polymerase II transcription machinery. Mediator is recruited to promoters by direct interactions with regulatory proteins and serves as a scaffold for the assembly of a functional preinitiation complex with RNA polymerase II and the general transcription factors.</text>
</comment>
<evidence type="ECO:0000256" key="3">
    <source>
        <dbReference type="ARBA" id="ARBA00023015"/>
    </source>
</evidence>
<dbReference type="OrthoDB" id="10018982at2759"/>
<evidence type="ECO:0000256" key="6">
    <source>
        <dbReference type="RuleBase" id="RU364150"/>
    </source>
</evidence>
<dbReference type="FunCoup" id="A0A151ZB79">
    <property type="interactions" value="8"/>
</dbReference>
<keyword evidence="9" id="KW-1185">Reference proteome</keyword>
<dbReference type="Gene3D" id="2.40.320.10">
    <property type="entry name" value="Hypothetical Protein Pfu-838710-001"/>
    <property type="match status" value="1"/>
</dbReference>
<keyword evidence="3 6" id="KW-0805">Transcription regulation</keyword>
<dbReference type="GO" id="GO:0003712">
    <property type="term" value="F:transcription coregulator activity"/>
    <property type="evidence" value="ECO:0007669"/>
    <property type="project" value="InterPro"/>
</dbReference>
<keyword evidence="6" id="KW-0010">Activator</keyword>
<evidence type="ECO:0000313" key="8">
    <source>
        <dbReference type="EMBL" id="KYQ91191.1"/>
    </source>
</evidence>
<evidence type="ECO:0000256" key="4">
    <source>
        <dbReference type="ARBA" id="ARBA00023163"/>
    </source>
</evidence>
<dbReference type="InParanoid" id="A0A151ZB79"/>
<proteinExistence type="inferred from homology"/>
<keyword evidence="4 6" id="KW-0804">Transcription</keyword>
<sequence>MNRHQYQNAGSPIAGVNSHTMMAGGGVSNSSNQDQNTLNSLLTTNIYECSLHGILTTPQSTFIQRVKGMMRSEQLVSWKEMVYKTTIQSAGPSWAEGSIMPSEIHVRYERNNCFVRYIGTPQIKDNINAMIRNVVDIKVSDRFFILLSNLGYVKDYEYFVDGYCYSTYSLALYLVNHRRVLQDGTKGELLIKNNMVELQCLSGEEGFMSASEHLNTYAEYLYPFIELIKFDHRNLILDPPSLQQSQQQ</sequence>